<evidence type="ECO:0000313" key="1">
    <source>
        <dbReference type="EMBL" id="JAD57375.1"/>
    </source>
</evidence>
<dbReference type="AlphaFoldDB" id="A0A0A9B819"/>
<proteinExistence type="predicted"/>
<protein>
    <submittedName>
        <fullName evidence="1">Uncharacterized protein</fullName>
    </submittedName>
</protein>
<reference evidence="1" key="1">
    <citation type="submission" date="2014-09" db="EMBL/GenBank/DDBJ databases">
        <authorList>
            <person name="Magalhaes I.L.F."/>
            <person name="Oliveira U."/>
            <person name="Santos F.R."/>
            <person name="Vidigal T.H.D.A."/>
            <person name="Brescovit A.D."/>
            <person name="Santos A.J."/>
        </authorList>
    </citation>
    <scope>NUCLEOTIDE SEQUENCE</scope>
    <source>
        <tissue evidence="1">Shoot tissue taken approximately 20 cm above the soil surface</tissue>
    </source>
</reference>
<sequence>MHQHYLDKVRVKQGSSKHNHIPTLLPRVIFCYIAMDPIPSLQT</sequence>
<organism evidence="1">
    <name type="scientific">Arundo donax</name>
    <name type="common">Giant reed</name>
    <name type="synonym">Donax arundinaceus</name>
    <dbReference type="NCBI Taxonomy" id="35708"/>
    <lineage>
        <taxon>Eukaryota</taxon>
        <taxon>Viridiplantae</taxon>
        <taxon>Streptophyta</taxon>
        <taxon>Embryophyta</taxon>
        <taxon>Tracheophyta</taxon>
        <taxon>Spermatophyta</taxon>
        <taxon>Magnoliopsida</taxon>
        <taxon>Liliopsida</taxon>
        <taxon>Poales</taxon>
        <taxon>Poaceae</taxon>
        <taxon>PACMAD clade</taxon>
        <taxon>Arundinoideae</taxon>
        <taxon>Arundineae</taxon>
        <taxon>Arundo</taxon>
    </lineage>
</organism>
<dbReference type="EMBL" id="GBRH01240520">
    <property type="protein sequence ID" value="JAD57375.1"/>
    <property type="molecule type" value="Transcribed_RNA"/>
</dbReference>
<name>A0A0A9B819_ARUDO</name>
<reference evidence="1" key="2">
    <citation type="journal article" date="2015" name="Data Brief">
        <title>Shoot transcriptome of the giant reed, Arundo donax.</title>
        <authorList>
            <person name="Barrero R.A."/>
            <person name="Guerrero F.D."/>
            <person name="Moolhuijzen P."/>
            <person name="Goolsby J.A."/>
            <person name="Tidwell J."/>
            <person name="Bellgard S.E."/>
            <person name="Bellgard M.I."/>
        </authorList>
    </citation>
    <scope>NUCLEOTIDE SEQUENCE</scope>
    <source>
        <tissue evidence="1">Shoot tissue taken approximately 20 cm above the soil surface</tissue>
    </source>
</reference>
<accession>A0A0A9B819</accession>